<sequence>MKSTELFQFKKVKLTSRKSNQYQIVLTVISESCFYCSFVDQITICKVEQQGFKLKTLAHLWKPTICQISKQFNEFIPQNQICGFSGILGCSFQEIFVYSQFLKFLKFCN</sequence>
<gene>
    <name evidence="3" type="ORF">HINF_LOCUS44030</name>
    <name evidence="4" type="ORF">HINF_LOCUS44037</name>
    <name evidence="1" type="ORF">HINF_LOCUS56852</name>
    <name evidence="2" type="ORF">HINF_LOCUS56859</name>
</gene>
<keyword evidence="5" id="KW-1185">Reference proteome</keyword>
<dbReference type="Proteomes" id="UP001642409">
    <property type="component" value="Unassembled WGS sequence"/>
</dbReference>
<dbReference type="AlphaFoldDB" id="A0AA86RAZ3"/>
<dbReference type="EMBL" id="CATOUU010001054">
    <property type="protein sequence ID" value="CAI9969207.1"/>
    <property type="molecule type" value="Genomic_DNA"/>
</dbReference>
<evidence type="ECO:0000313" key="2">
    <source>
        <dbReference type="EMBL" id="CAI9969214.1"/>
    </source>
</evidence>
<evidence type="ECO:0000313" key="4">
    <source>
        <dbReference type="EMBL" id="CAL6050744.1"/>
    </source>
</evidence>
<name>A0AA86RAZ3_9EUKA</name>
<comment type="caution">
    <text evidence="2">The sequence shown here is derived from an EMBL/GenBank/DDBJ whole genome shotgun (WGS) entry which is preliminary data.</text>
</comment>
<evidence type="ECO:0000313" key="5">
    <source>
        <dbReference type="Proteomes" id="UP001642409"/>
    </source>
</evidence>
<protein>
    <submittedName>
        <fullName evidence="3">Hypothetical_protein</fullName>
    </submittedName>
</protein>
<accession>A0AA86RAZ3</accession>
<dbReference type="EMBL" id="CAXDID020000185">
    <property type="protein sequence ID" value="CAL6050730.1"/>
    <property type="molecule type" value="Genomic_DNA"/>
</dbReference>
<reference evidence="3 5" key="2">
    <citation type="submission" date="2024-07" db="EMBL/GenBank/DDBJ databases">
        <authorList>
            <person name="Akdeniz Z."/>
        </authorList>
    </citation>
    <scope>NUCLEOTIDE SEQUENCE [LARGE SCALE GENOMIC DNA]</scope>
</reference>
<organism evidence="2">
    <name type="scientific">Hexamita inflata</name>
    <dbReference type="NCBI Taxonomy" id="28002"/>
    <lineage>
        <taxon>Eukaryota</taxon>
        <taxon>Metamonada</taxon>
        <taxon>Diplomonadida</taxon>
        <taxon>Hexamitidae</taxon>
        <taxon>Hexamitinae</taxon>
        <taxon>Hexamita</taxon>
    </lineage>
</organism>
<reference evidence="2" key="1">
    <citation type="submission" date="2023-06" db="EMBL/GenBank/DDBJ databases">
        <authorList>
            <person name="Kurt Z."/>
        </authorList>
    </citation>
    <scope>NUCLEOTIDE SEQUENCE</scope>
</reference>
<dbReference type="EMBL" id="CAXDID020000185">
    <property type="protein sequence ID" value="CAL6050744.1"/>
    <property type="molecule type" value="Genomic_DNA"/>
</dbReference>
<dbReference type="EMBL" id="CATOUU010001054">
    <property type="protein sequence ID" value="CAI9969214.1"/>
    <property type="molecule type" value="Genomic_DNA"/>
</dbReference>
<proteinExistence type="predicted"/>
<evidence type="ECO:0000313" key="1">
    <source>
        <dbReference type="EMBL" id="CAI9969207.1"/>
    </source>
</evidence>
<evidence type="ECO:0000313" key="3">
    <source>
        <dbReference type="EMBL" id="CAL6050730.1"/>
    </source>
</evidence>